<proteinExistence type="predicted"/>
<dbReference type="Pfam" id="PF02721">
    <property type="entry name" value="DUF223"/>
    <property type="match status" value="1"/>
</dbReference>
<keyword evidence="3" id="KW-1185">Reference proteome</keyword>
<dbReference type="Proteomes" id="UP001341840">
    <property type="component" value="Unassembled WGS sequence"/>
</dbReference>
<feature type="domain" description="Replication protein A 70 kDa DNA-binding subunit B/D first OB fold" evidence="1">
    <location>
        <begin position="112"/>
        <end position="202"/>
    </location>
</feature>
<dbReference type="InterPro" id="IPR003871">
    <property type="entry name" value="RFA1B/D_OB_1st"/>
</dbReference>
<gene>
    <name evidence="2" type="ORF">PIB30_080887</name>
</gene>
<protein>
    <recommendedName>
        <fullName evidence="1">Replication protein A 70 kDa DNA-binding subunit B/D first OB fold domain-containing protein</fullName>
    </recommendedName>
</protein>
<organism evidence="2 3">
    <name type="scientific">Stylosanthes scabra</name>
    <dbReference type="NCBI Taxonomy" id="79078"/>
    <lineage>
        <taxon>Eukaryota</taxon>
        <taxon>Viridiplantae</taxon>
        <taxon>Streptophyta</taxon>
        <taxon>Embryophyta</taxon>
        <taxon>Tracheophyta</taxon>
        <taxon>Spermatophyta</taxon>
        <taxon>Magnoliopsida</taxon>
        <taxon>eudicotyledons</taxon>
        <taxon>Gunneridae</taxon>
        <taxon>Pentapetalae</taxon>
        <taxon>rosids</taxon>
        <taxon>fabids</taxon>
        <taxon>Fabales</taxon>
        <taxon>Fabaceae</taxon>
        <taxon>Papilionoideae</taxon>
        <taxon>50 kb inversion clade</taxon>
        <taxon>dalbergioids sensu lato</taxon>
        <taxon>Dalbergieae</taxon>
        <taxon>Pterocarpus clade</taxon>
        <taxon>Stylosanthes</taxon>
    </lineage>
</organism>
<evidence type="ECO:0000313" key="2">
    <source>
        <dbReference type="EMBL" id="MED6114506.1"/>
    </source>
</evidence>
<evidence type="ECO:0000259" key="1">
    <source>
        <dbReference type="Pfam" id="PF02721"/>
    </source>
</evidence>
<dbReference type="EMBL" id="JASCZI010001192">
    <property type="protein sequence ID" value="MED6114506.1"/>
    <property type="molecule type" value="Genomic_DNA"/>
</dbReference>
<accession>A0ABU6QS87</accession>
<dbReference type="Gene3D" id="2.40.50.140">
    <property type="entry name" value="Nucleic acid-binding proteins"/>
    <property type="match status" value="1"/>
</dbReference>
<evidence type="ECO:0000313" key="3">
    <source>
        <dbReference type="Proteomes" id="UP001341840"/>
    </source>
</evidence>
<comment type="caution">
    <text evidence="2">The sequence shown here is derived from an EMBL/GenBank/DDBJ whole genome shotgun (WGS) entry which is preliminary data.</text>
</comment>
<sequence>MLIFGWPRENFNGVKVKTALGYGSSLKNILPECELIIAFGLWWIWRHACNKIFYIVDNWSFARTAALVRNSSPELHGLVRELTLLQYDFSSRWQPPPPNYYKGPVLAWESNYNFNVYVIRLWEVPMKYNAKEVWYLELILQDSKGERLHAVVPRLLIKKWGNVLKEFHMFNIKFLIGLDNLVKSRTTESDLVLTFPNRSQVTSIVNRTFLLEALRLKPINNLLQAERIDKAKLFLDIVALVVSKQDLREMLTKYGKISQRLIIVLEDLE</sequence>
<dbReference type="InterPro" id="IPR012340">
    <property type="entry name" value="NA-bd_OB-fold"/>
</dbReference>
<reference evidence="2 3" key="1">
    <citation type="journal article" date="2023" name="Plants (Basel)">
        <title>Bridging the Gap: Combining Genomics and Transcriptomics Approaches to Understand Stylosanthes scabra, an Orphan Legume from the Brazilian Caatinga.</title>
        <authorList>
            <person name="Ferreira-Neto J.R.C."/>
            <person name="da Silva M.D."/>
            <person name="Binneck E."/>
            <person name="de Melo N.F."/>
            <person name="da Silva R.H."/>
            <person name="de Melo A.L.T.M."/>
            <person name="Pandolfi V."/>
            <person name="Bustamante F.O."/>
            <person name="Brasileiro-Vidal A.C."/>
            <person name="Benko-Iseppon A.M."/>
        </authorList>
    </citation>
    <scope>NUCLEOTIDE SEQUENCE [LARGE SCALE GENOMIC DNA]</scope>
    <source>
        <tissue evidence="2">Leaves</tissue>
    </source>
</reference>
<name>A0ABU6QS87_9FABA</name>